<gene>
    <name evidence="1" type="ORF">JI750_18740</name>
</gene>
<name>A0ABS1KHH9_9FLAO</name>
<sequence>MKTLFLFFCIFFFQTEINSQNLEKIKNSDTIYVHFKLSKDQLHLYTKIIKNKNIEKRDEYFFTFKNSFPMTFTHDYLSPEEKKISKSFLKKNKDLIVTYDFITKYNLAEATDLIGHKKKVYLIDDDDIGWFTIKLKEVKVMGTLPKSIE</sequence>
<evidence type="ECO:0000313" key="1">
    <source>
        <dbReference type="EMBL" id="MBL0738939.1"/>
    </source>
</evidence>
<dbReference type="RefSeq" id="WP_202005811.1">
    <property type="nucleotide sequence ID" value="NZ_JAERSF010000004.1"/>
</dbReference>
<evidence type="ECO:0000313" key="2">
    <source>
        <dbReference type="Proteomes" id="UP000603728"/>
    </source>
</evidence>
<accession>A0ABS1KHH9</accession>
<dbReference type="Proteomes" id="UP000603728">
    <property type="component" value="Unassembled WGS sequence"/>
</dbReference>
<keyword evidence="2" id="KW-1185">Reference proteome</keyword>
<protein>
    <submittedName>
        <fullName evidence="1">Uncharacterized protein</fullName>
    </submittedName>
</protein>
<comment type="caution">
    <text evidence="1">The sequence shown here is derived from an EMBL/GenBank/DDBJ whole genome shotgun (WGS) entry which is preliminary data.</text>
</comment>
<proteinExistence type="predicted"/>
<reference evidence="1 2" key="1">
    <citation type="submission" date="2021-01" db="EMBL/GenBank/DDBJ databases">
        <title>Genome seq and assembly of Flavobacterium sp. GN10.</title>
        <authorList>
            <person name="Chhetri G."/>
        </authorList>
    </citation>
    <scope>NUCLEOTIDE SEQUENCE [LARGE SCALE GENOMIC DNA]</scope>
    <source>
        <strain evidence="1 2">GN10</strain>
    </source>
</reference>
<organism evidence="1 2">
    <name type="scientific">Flavobacterium tagetis</name>
    <dbReference type="NCBI Taxonomy" id="2801336"/>
    <lineage>
        <taxon>Bacteria</taxon>
        <taxon>Pseudomonadati</taxon>
        <taxon>Bacteroidota</taxon>
        <taxon>Flavobacteriia</taxon>
        <taxon>Flavobacteriales</taxon>
        <taxon>Flavobacteriaceae</taxon>
        <taxon>Flavobacterium</taxon>
    </lineage>
</organism>
<dbReference type="EMBL" id="JAERSF010000004">
    <property type="protein sequence ID" value="MBL0738939.1"/>
    <property type="molecule type" value="Genomic_DNA"/>
</dbReference>